<dbReference type="InterPro" id="IPR002553">
    <property type="entry name" value="Clathrin/coatomer_adapt-like_N"/>
</dbReference>
<feature type="compositionally biased region" description="Acidic residues" evidence="12">
    <location>
        <begin position="247"/>
        <end position="272"/>
    </location>
</feature>
<organism evidence="14">
    <name type="scientific">Lotharella globosa</name>
    <dbReference type="NCBI Taxonomy" id="91324"/>
    <lineage>
        <taxon>Eukaryota</taxon>
        <taxon>Sar</taxon>
        <taxon>Rhizaria</taxon>
        <taxon>Cercozoa</taxon>
        <taxon>Chlorarachniophyceae</taxon>
        <taxon>Lotharella</taxon>
    </lineage>
</organism>
<dbReference type="EMBL" id="HBIV01033625">
    <property type="protein sequence ID" value="CAE0672332.1"/>
    <property type="molecule type" value="Transcribed_RNA"/>
</dbReference>
<evidence type="ECO:0000256" key="11">
    <source>
        <dbReference type="PIRNR" id="PIRNR037096"/>
    </source>
</evidence>
<feature type="compositionally biased region" description="Basic and acidic residues" evidence="12">
    <location>
        <begin position="644"/>
        <end position="660"/>
    </location>
</feature>
<evidence type="ECO:0000256" key="8">
    <source>
        <dbReference type="ARBA" id="ARBA00023136"/>
    </source>
</evidence>
<evidence type="ECO:0000256" key="3">
    <source>
        <dbReference type="ARBA" id="ARBA00006613"/>
    </source>
</evidence>
<dbReference type="PIRSF" id="PIRSF037096">
    <property type="entry name" value="AP3_complex_beta"/>
    <property type="match status" value="1"/>
</dbReference>
<keyword evidence="5" id="KW-0597">Phosphoprotein</keyword>
<proteinExistence type="inferred from homology"/>
<dbReference type="InterPro" id="IPR026740">
    <property type="entry name" value="AP3_beta"/>
</dbReference>
<sequence length="1067" mass="119686">MSVLSSISLLSDAKYFDDKNSKFNELKENLDHKTTKKRLSAMKRLIAMMTLGRDVSSFFPDVVKNVIVDNTEIKKLVYMFLTHYAEDNQELALLAINTLQKDLGSSNQRVRANALRAMSSISIKVVIPLVMIALNNAVRDTSSYVRKAAACAVPKVWRTDPSKKPELVEMIAELLSNTEPNVLGASIFAFNQVCPERLDLLHIHFRKICALLADFDYFGQAVTLKVLTRYARTQFLTPFRKKQAGKDDDDSDDDGGFDADEPFYDNDEDEDEKKDPDEYNMDPDHRLLIRSATILLNSADSAVITGVCSLMFSIAPIHEARQCAPAIARHLSNYREIQYVVLTNVSTMAAKRPSMFRQYVKMFFVYFDDPAFIRTLKLDILAHLASDGTIGPILLELFSYTHHYDGDFVNQAIRTIGRCAMTIPDVAERCLHMLLRLVSTSTETVVAQAISVIRQLLQRDPKSHVSIIKRMAKLLFKVKIAMARTALVWIVGEYREMIPKVAPDCLRQLAKTFKEEDVEVKLQVLNLAVKLYLSNPKETSLLFKYIMDLSKNDQNFDVRDRARMVRSLFFKKKGEALNDPSTELKTKTKMLMKRCFLWAKPVPETENPFKARETLTLGSLSHVVQHSVQGYQALPEFPTVAPDRSVREPPRSALDEVADRRRAKASRKYSNVDDFYKSSSDSDSDEDTDSSDSDEDEDTSDSDEEDKPKQKRVKKTKDDDHGNDEDSDSSSSGSDSDSNSDSDSDSDSEDDNDKPQVRTNNTLSQPQPAAQTNVGGLLNLLDDDDDDQPVTTNPAPSAPSQQPDIFASLTFEDNFIGGGRPATNSSSDSKDQVQLFDKIRMPRHGSKGVLLKESLGEGMEVQYAFIRQDSIYSKTMSVVELTFLSKVEVRDIHMTSVDVKQMEVRKFDKIPVLHAHQSTTANLHIDFKGSERKLKFSIGTTDRTYPVTLAPKAGDLLKSHPMSISAFDTARKRLTGMQETSFVTSKATSTEDLASKITKFVDIAVLSLNPSNPKLFRLSAHHRHDPSQLVLISVDEASGGKYNVTINCDDMLFSGSLSDYLHKAIGK</sequence>
<feature type="compositionally biased region" description="Polar residues" evidence="12">
    <location>
        <begin position="757"/>
        <end position="774"/>
    </location>
</feature>
<comment type="similarity">
    <text evidence="3 11">Belongs to the adaptor complexes large subunit family.</text>
</comment>
<feature type="region of interest" description="Disordered" evidence="12">
    <location>
        <begin position="241"/>
        <end position="280"/>
    </location>
</feature>
<feature type="region of interest" description="Disordered" evidence="12">
    <location>
        <begin position="635"/>
        <end position="803"/>
    </location>
</feature>
<dbReference type="InterPro" id="IPR011989">
    <property type="entry name" value="ARM-like"/>
</dbReference>
<dbReference type="SMART" id="SM01355">
    <property type="entry name" value="AP3B1_C"/>
    <property type="match status" value="1"/>
</dbReference>
<feature type="compositionally biased region" description="Acidic residues" evidence="12">
    <location>
        <begin position="682"/>
        <end position="705"/>
    </location>
</feature>
<dbReference type="GO" id="GO:0016192">
    <property type="term" value="P:vesicle-mediated transport"/>
    <property type="evidence" value="ECO:0007669"/>
    <property type="project" value="InterPro"/>
</dbReference>
<feature type="compositionally biased region" description="Polar residues" evidence="12">
    <location>
        <begin position="789"/>
        <end position="803"/>
    </location>
</feature>
<keyword evidence="6 11" id="KW-0653">Protein transport</keyword>
<dbReference type="InterPro" id="IPR056314">
    <property type="entry name" value="AP3B1/2_C"/>
</dbReference>
<evidence type="ECO:0000256" key="7">
    <source>
        <dbReference type="ARBA" id="ARBA00023034"/>
    </source>
</evidence>
<dbReference type="InterPro" id="IPR029390">
    <property type="entry name" value="AP3B_C"/>
</dbReference>
<dbReference type="GO" id="GO:0005794">
    <property type="term" value="C:Golgi apparatus"/>
    <property type="evidence" value="ECO:0007669"/>
    <property type="project" value="UniProtKB-SubCell"/>
</dbReference>
<feature type="domain" description="AP-3 complex subunit beta C-terminal" evidence="13">
    <location>
        <begin position="777"/>
        <end position="932"/>
    </location>
</feature>
<dbReference type="GO" id="GO:0030123">
    <property type="term" value="C:AP-3 adaptor complex"/>
    <property type="evidence" value="ECO:0007669"/>
    <property type="project" value="UniProtKB-UniRule"/>
</dbReference>
<keyword evidence="8 11" id="KW-0472">Membrane</keyword>
<keyword evidence="9" id="KW-0968">Cytoplasmic vesicle</keyword>
<dbReference type="InterPro" id="IPR016024">
    <property type="entry name" value="ARM-type_fold"/>
</dbReference>
<dbReference type="Pfam" id="PF14796">
    <property type="entry name" value="AP3B1_C"/>
    <property type="match status" value="1"/>
</dbReference>
<evidence type="ECO:0000313" key="14">
    <source>
        <dbReference type="EMBL" id="CAE0672332.1"/>
    </source>
</evidence>
<dbReference type="AlphaFoldDB" id="A0A7S3Z5D8"/>
<protein>
    <recommendedName>
        <fullName evidence="11">AP-3 complex subunit beta</fullName>
    </recommendedName>
</protein>
<evidence type="ECO:0000256" key="5">
    <source>
        <dbReference type="ARBA" id="ARBA00022553"/>
    </source>
</evidence>
<evidence type="ECO:0000256" key="1">
    <source>
        <dbReference type="ARBA" id="ARBA00004145"/>
    </source>
</evidence>
<dbReference type="PANTHER" id="PTHR11134">
    <property type="entry name" value="ADAPTOR COMPLEX SUBUNIT BETA FAMILY MEMBER"/>
    <property type="match status" value="1"/>
</dbReference>
<evidence type="ECO:0000259" key="13">
    <source>
        <dbReference type="SMART" id="SM01355"/>
    </source>
</evidence>
<evidence type="ECO:0000256" key="6">
    <source>
        <dbReference type="ARBA" id="ARBA00022927"/>
    </source>
</evidence>
<evidence type="ECO:0000256" key="4">
    <source>
        <dbReference type="ARBA" id="ARBA00022448"/>
    </source>
</evidence>
<dbReference type="InterPro" id="IPR026739">
    <property type="entry name" value="AP_beta"/>
</dbReference>
<evidence type="ECO:0000256" key="12">
    <source>
        <dbReference type="SAM" id="MobiDB-lite"/>
    </source>
</evidence>
<feature type="compositionally biased region" description="Acidic residues" evidence="12">
    <location>
        <begin position="738"/>
        <end position="752"/>
    </location>
</feature>
<keyword evidence="7" id="KW-0333">Golgi apparatus</keyword>
<gene>
    <name evidence="14" type="ORF">LGLO00237_LOCUS23982</name>
</gene>
<evidence type="ECO:0000256" key="10">
    <source>
        <dbReference type="ARBA" id="ARBA00023570"/>
    </source>
</evidence>
<accession>A0A7S3Z5D8</accession>
<dbReference type="Gene3D" id="1.25.10.10">
    <property type="entry name" value="Leucine-rich Repeat Variant"/>
    <property type="match status" value="1"/>
</dbReference>
<dbReference type="GO" id="GO:0006886">
    <property type="term" value="P:intracellular protein transport"/>
    <property type="evidence" value="ECO:0007669"/>
    <property type="project" value="InterPro"/>
</dbReference>
<evidence type="ECO:0000256" key="9">
    <source>
        <dbReference type="ARBA" id="ARBA00023329"/>
    </source>
</evidence>
<name>A0A7S3Z5D8_9EUKA</name>
<dbReference type="SUPFAM" id="SSF48371">
    <property type="entry name" value="ARM repeat"/>
    <property type="match status" value="1"/>
</dbReference>
<evidence type="ECO:0000256" key="2">
    <source>
        <dbReference type="ARBA" id="ARBA00004555"/>
    </source>
</evidence>
<keyword evidence="4 11" id="KW-0813">Transport</keyword>
<dbReference type="Pfam" id="PF01602">
    <property type="entry name" value="Adaptin_N"/>
    <property type="match status" value="1"/>
</dbReference>
<comment type="subcellular location">
    <subcellularLocation>
        <location evidence="1">Cytoplasmic vesicle</location>
        <location evidence="1">Clathrin-coated vesicle membrane</location>
        <topology evidence="1">Peripheral membrane protein</topology>
        <orientation evidence="1">Cytoplasmic side</orientation>
    </subcellularLocation>
    <subcellularLocation>
        <location evidence="2">Golgi apparatus</location>
    </subcellularLocation>
</comment>
<dbReference type="GO" id="GO:0030665">
    <property type="term" value="C:clathrin-coated vesicle membrane"/>
    <property type="evidence" value="ECO:0007669"/>
    <property type="project" value="UniProtKB-SubCell"/>
</dbReference>
<dbReference type="Pfam" id="PF24080">
    <property type="entry name" value="AP3B1_C_2"/>
    <property type="match status" value="1"/>
</dbReference>
<reference evidence="14" key="1">
    <citation type="submission" date="2021-01" db="EMBL/GenBank/DDBJ databases">
        <authorList>
            <person name="Corre E."/>
            <person name="Pelletier E."/>
            <person name="Niang G."/>
            <person name="Scheremetjew M."/>
            <person name="Finn R."/>
            <person name="Kale V."/>
            <person name="Holt S."/>
            <person name="Cochrane G."/>
            <person name="Meng A."/>
            <person name="Brown T."/>
            <person name="Cohen L."/>
        </authorList>
    </citation>
    <scope>NUCLEOTIDE SEQUENCE</scope>
    <source>
        <strain evidence="14">CCCM811</strain>
    </source>
</reference>
<comment type="function">
    <text evidence="10">Subunit of non-clathrin- and clathrin-associated adaptor protein complex 3 (AP-3) that plays a role in protein sorting in the late-Golgi/trans-Golgi network (TGN) and/or endosomes. The AP complexes mediate both the recruitment of clathrin to membranes and the recognition of sorting signals within the cytosolic tails of transmembrane cargo molecules. AP-3 appears to be involved in the sorting of a subset of transmembrane proteins targeted to lysosomes and lysosome-related organelles. In concert with the BLOC-1 complex, AP-3 is required to target cargos into vesicles assembled at cell bodies for delivery into neurites and nerve terminals.</text>
</comment>